<dbReference type="AlphaFoldDB" id="A0A0B7B6U5"/>
<evidence type="ECO:0000256" key="1">
    <source>
        <dbReference type="SAM" id="MobiDB-lite"/>
    </source>
</evidence>
<dbReference type="EMBL" id="HACG01041146">
    <property type="protein sequence ID" value="CEK88011.1"/>
    <property type="molecule type" value="Transcribed_RNA"/>
</dbReference>
<name>A0A0B7B6U5_9EUPU</name>
<feature type="compositionally biased region" description="Polar residues" evidence="1">
    <location>
        <begin position="7"/>
        <end position="23"/>
    </location>
</feature>
<evidence type="ECO:0000313" key="2">
    <source>
        <dbReference type="EMBL" id="CEK88011.1"/>
    </source>
</evidence>
<organism evidence="2">
    <name type="scientific">Arion vulgaris</name>
    <dbReference type="NCBI Taxonomy" id="1028688"/>
    <lineage>
        <taxon>Eukaryota</taxon>
        <taxon>Metazoa</taxon>
        <taxon>Spiralia</taxon>
        <taxon>Lophotrochozoa</taxon>
        <taxon>Mollusca</taxon>
        <taxon>Gastropoda</taxon>
        <taxon>Heterobranchia</taxon>
        <taxon>Euthyneura</taxon>
        <taxon>Panpulmonata</taxon>
        <taxon>Eupulmonata</taxon>
        <taxon>Stylommatophora</taxon>
        <taxon>Helicina</taxon>
        <taxon>Arionoidea</taxon>
        <taxon>Arionidae</taxon>
        <taxon>Arion</taxon>
    </lineage>
</organism>
<gene>
    <name evidence="2" type="primary">ORF162658</name>
</gene>
<feature type="non-terminal residue" evidence="2">
    <location>
        <position position="1"/>
    </location>
</feature>
<feature type="region of interest" description="Disordered" evidence="1">
    <location>
        <begin position="1"/>
        <end position="26"/>
    </location>
</feature>
<protein>
    <submittedName>
        <fullName evidence="2">Uncharacterized protein</fullName>
    </submittedName>
</protein>
<accession>A0A0B7B6U5</accession>
<proteinExistence type="predicted"/>
<sequence>PTKDQTRQYSSRNIQQTNTSSRAKYTKKNRQIKEIINEKGETITDVKEIDKEFKQFYKHLYTRKKHHISKKTTGHTSRN</sequence>
<reference evidence="2" key="1">
    <citation type="submission" date="2014-12" db="EMBL/GenBank/DDBJ databases">
        <title>Insight into the proteome of Arion vulgaris.</title>
        <authorList>
            <person name="Aradska J."/>
            <person name="Bulat T."/>
            <person name="Smidak R."/>
            <person name="Sarate P."/>
            <person name="Gangsoo J."/>
            <person name="Sialana F."/>
            <person name="Bilban M."/>
            <person name="Lubec G."/>
        </authorList>
    </citation>
    <scope>NUCLEOTIDE SEQUENCE</scope>
    <source>
        <tissue evidence="2">Skin</tissue>
    </source>
</reference>